<feature type="compositionally biased region" description="Basic and acidic residues" evidence="2">
    <location>
        <begin position="34"/>
        <end position="47"/>
    </location>
</feature>
<dbReference type="PROSITE" id="PS50012">
    <property type="entry name" value="RCC1_3"/>
    <property type="match status" value="4"/>
</dbReference>
<feature type="region of interest" description="Disordered" evidence="2">
    <location>
        <begin position="161"/>
        <end position="214"/>
    </location>
</feature>
<sequence>MKLLAFGSNGSGQLGIGHTDDVSQPTPCLFLDSSEDRQSRPAESRTEETEIVKKNLLAQNASPDLLDEIVHIATGGNHTLVLTARGHVYAAGCNLDGRCGPDYDYYNSNDENSTSAYSSSEKNLLNFRRVVLTDPVTGTAVRTFKHVAATWEGSILVSRRPVNAPESSPRSENAPNSQDTVYVLGSTPKGELGLGSGDTQAPTSTPTPASASIPAFPPHGTSIVGLASGMGHAVAILCTGEVYGWGAARKGQLGDGNKPAKILWTPTRVDGIPFRASGASCGREFTVVFGDCKRGEFVVLGDRGNRWGVLDGPLHFSSVGDTPMTANLSAEENKGSESYLQQSVEGRGNPYTSLSTSWNGVYVHTAPNQAFSSLPSTSTSTHLPPHTSPLPSASSEKSDAGLLIAWGRNDRGQLPPPNLPTPIKLAVGSEHALALLGDGQVAAFGWGEHGNCGPDTDVRGNVAGTYNVVALPGGVCVGGARVVGVGAGCATSWVMVT</sequence>
<dbReference type="EMBL" id="JAPMSZ010000012">
    <property type="protein sequence ID" value="KAJ5081723.1"/>
    <property type="molecule type" value="Genomic_DNA"/>
</dbReference>
<gene>
    <name evidence="3" type="ORF">NUU61_009987</name>
</gene>
<feature type="region of interest" description="Disordered" evidence="2">
    <location>
        <begin position="373"/>
        <end position="396"/>
    </location>
</feature>
<dbReference type="Pfam" id="PF13540">
    <property type="entry name" value="RCC1_2"/>
    <property type="match status" value="2"/>
</dbReference>
<feature type="region of interest" description="Disordered" evidence="2">
    <location>
        <begin position="14"/>
        <end position="47"/>
    </location>
</feature>
<protein>
    <submittedName>
        <fullName evidence="3">Uncharacterized protein</fullName>
    </submittedName>
</protein>
<dbReference type="PROSITE" id="PS00626">
    <property type="entry name" value="RCC1_2"/>
    <property type="match status" value="2"/>
</dbReference>
<feature type="compositionally biased region" description="Polar residues" evidence="2">
    <location>
        <begin position="165"/>
        <end position="180"/>
    </location>
</feature>
<dbReference type="Pfam" id="PF00415">
    <property type="entry name" value="RCC1"/>
    <property type="match status" value="1"/>
</dbReference>
<dbReference type="SUPFAM" id="SSF50985">
    <property type="entry name" value="RCC1/BLIP-II"/>
    <property type="match status" value="1"/>
</dbReference>
<dbReference type="InterPro" id="IPR009091">
    <property type="entry name" value="RCC1/BLIP-II"/>
</dbReference>
<dbReference type="InterPro" id="IPR000408">
    <property type="entry name" value="Reg_chr_condens"/>
</dbReference>
<feature type="repeat" description="RCC1" evidence="1">
    <location>
        <begin position="240"/>
        <end position="292"/>
    </location>
</feature>
<dbReference type="GeneID" id="81399681"/>
<dbReference type="GO" id="GO:0005737">
    <property type="term" value="C:cytoplasm"/>
    <property type="evidence" value="ECO:0007669"/>
    <property type="project" value="TreeGrafter"/>
</dbReference>
<organism evidence="3 4">
    <name type="scientific">Penicillium alfredii</name>
    <dbReference type="NCBI Taxonomy" id="1506179"/>
    <lineage>
        <taxon>Eukaryota</taxon>
        <taxon>Fungi</taxon>
        <taxon>Dikarya</taxon>
        <taxon>Ascomycota</taxon>
        <taxon>Pezizomycotina</taxon>
        <taxon>Eurotiomycetes</taxon>
        <taxon>Eurotiomycetidae</taxon>
        <taxon>Eurotiales</taxon>
        <taxon>Aspergillaceae</taxon>
        <taxon>Penicillium</taxon>
    </lineage>
</organism>
<evidence type="ECO:0000256" key="1">
    <source>
        <dbReference type="PROSITE-ProRule" id="PRU00235"/>
    </source>
</evidence>
<dbReference type="RefSeq" id="XP_056507010.1">
    <property type="nucleotide sequence ID" value="XM_056660512.1"/>
</dbReference>
<dbReference type="GO" id="GO:0005085">
    <property type="term" value="F:guanyl-nucleotide exchange factor activity"/>
    <property type="evidence" value="ECO:0007669"/>
    <property type="project" value="TreeGrafter"/>
</dbReference>
<dbReference type="Gene3D" id="2.130.10.30">
    <property type="entry name" value="Regulator of chromosome condensation 1/beta-lactamase-inhibitor protein II"/>
    <property type="match status" value="2"/>
</dbReference>
<evidence type="ECO:0000313" key="3">
    <source>
        <dbReference type="EMBL" id="KAJ5081723.1"/>
    </source>
</evidence>
<feature type="repeat" description="RCC1" evidence="1">
    <location>
        <begin position="179"/>
        <end position="239"/>
    </location>
</feature>
<feature type="repeat" description="RCC1" evidence="1">
    <location>
        <begin position="1"/>
        <end position="85"/>
    </location>
</feature>
<dbReference type="Proteomes" id="UP001141434">
    <property type="component" value="Unassembled WGS sequence"/>
</dbReference>
<dbReference type="PANTHER" id="PTHR45982">
    <property type="entry name" value="REGULATOR OF CHROMOSOME CONDENSATION"/>
    <property type="match status" value="1"/>
</dbReference>
<dbReference type="OrthoDB" id="5370059at2759"/>
<proteinExistence type="predicted"/>
<dbReference type="AlphaFoldDB" id="A0A9W9EH59"/>
<feature type="compositionally biased region" description="Low complexity" evidence="2">
    <location>
        <begin position="201"/>
        <end position="214"/>
    </location>
</feature>
<evidence type="ECO:0000313" key="4">
    <source>
        <dbReference type="Proteomes" id="UP001141434"/>
    </source>
</evidence>
<evidence type="ECO:0000256" key="2">
    <source>
        <dbReference type="SAM" id="MobiDB-lite"/>
    </source>
</evidence>
<feature type="repeat" description="RCC1" evidence="1">
    <location>
        <begin position="401"/>
        <end position="438"/>
    </location>
</feature>
<reference evidence="3" key="1">
    <citation type="submission" date="2022-11" db="EMBL/GenBank/DDBJ databases">
        <authorList>
            <person name="Petersen C."/>
        </authorList>
    </citation>
    <scope>NUCLEOTIDE SEQUENCE</scope>
    <source>
        <strain evidence="3">IBT 34128</strain>
    </source>
</reference>
<dbReference type="PANTHER" id="PTHR45982:SF1">
    <property type="entry name" value="REGULATOR OF CHROMOSOME CONDENSATION"/>
    <property type="match status" value="1"/>
</dbReference>
<keyword evidence="4" id="KW-1185">Reference proteome</keyword>
<dbReference type="InterPro" id="IPR051553">
    <property type="entry name" value="Ran_GTPase-activating"/>
</dbReference>
<comment type="caution">
    <text evidence="3">The sequence shown here is derived from an EMBL/GenBank/DDBJ whole genome shotgun (WGS) entry which is preliminary data.</text>
</comment>
<feature type="compositionally biased region" description="Low complexity" evidence="2">
    <location>
        <begin position="373"/>
        <end position="395"/>
    </location>
</feature>
<name>A0A9W9EH59_9EURO</name>
<accession>A0A9W9EH59</accession>
<reference evidence="3" key="2">
    <citation type="journal article" date="2023" name="IMA Fungus">
        <title>Comparative genomic study of the Penicillium genus elucidates a diverse pangenome and 15 lateral gene transfer events.</title>
        <authorList>
            <person name="Petersen C."/>
            <person name="Sorensen T."/>
            <person name="Nielsen M.R."/>
            <person name="Sondergaard T.E."/>
            <person name="Sorensen J.L."/>
            <person name="Fitzpatrick D.A."/>
            <person name="Frisvad J.C."/>
            <person name="Nielsen K.L."/>
        </authorList>
    </citation>
    <scope>NUCLEOTIDE SEQUENCE</scope>
    <source>
        <strain evidence="3">IBT 34128</strain>
    </source>
</reference>